<accession>N1R4U7</accession>
<evidence type="ECO:0000256" key="1">
    <source>
        <dbReference type="SAM" id="MobiDB-lite"/>
    </source>
</evidence>
<feature type="region of interest" description="Disordered" evidence="1">
    <location>
        <begin position="20"/>
        <end position="77"/>
    </location>
</feature>
<protein>
    <submittedName>
        <fullName evidence="2">Uncharacterized protein</fullName>
    </submittedName>
</protein>
<feature type="region of interest" description="Disordered" evidence="1">
    <location>
        <begin position="102"/>
        <end position="129"/>
    </location>
</feature>
<evidence type="ECO:0000313" key="2">
    <source>
        <dbReference type="EnsemblPlants" id="EMT33699"/>
    </source>
</evidence>
<proteinExistence type="predicted"/>
<dbReference type="AlphaFoldDB" id="N1R4U7"/>
<sequence length="292" mass="32497">MAPAPTTLQTAALLPCPAAATRQVPRRCRRDDLHRSLPRPCIEQPEPLVAGSRPLPPGSARSPPSATLRSPAAPQHIVRPHRPVQFLVRDLPLWIRLLRSRRRPPSAASSTSSSFPRRRPPLPPCQGPSKASFVTLPRLPSLSWVAPADLHLGPAFPLSDASMPRPPPPRRLCCCCKTTTAPSWSPRPKLTTAVHLSLCHFEDRDHQILQRLSPCTTTAPREPLPSTWGHQVPLRPVYDYGYSPSTLRMRLVRLHGPPNSSTVDPNIYEPCTTTVAVDPTRSVYNYFHYDRR</sequence>
<dbReference type="EnsemblPlants" id="EMT33699">
    <property type="protein sequence ID" value="EMT33699"/>
    <property type="gene ID" value="F775_25156"/>
</dbReference>
<feature type="compositionally biased region" description="Low complexity" evidence="1">
    <location>
        <begin position="105"/>
        <end position="115"/>
    </location>
</feature>
<organism evidence="2">
    <name type="scientific">Aegilops tauschii</name>
    <name type="common">Tausch's goatgrass</name>
    <name type="synonym">Aegilops squarrosa</name>
    <dbReference type="NCBI Taxonomy" id="37682"/>
    <lineage>
        <taxon>Eukaryota</taxon>
        <taxon>Viridiplantae</taxon>
        <taxon>Streptophyta</taxon>
        <taxon>Embryophyta</taxon>
        <taxon>Tracheophyta</taxon>
        <taxon>Spermatophyta</taxon>
        <taxon>Magnoliopsida</taxon>
        <taxon>Liliopsida</taxon>
        <taxon>Poales</taxon>
        <taxon>Poaceae</taxon>
        <taxon>BOP clade</taxon>
        <taxon>Pooideae</taxon>
        <taxon>Triticodae</taxon>
        <taxon>Triticeae</taxon>
        <taxon>Triticinae</taxon>
        <taxon>Aegilops</taxon>
    </lineage>
</organism>
<reference evidence="2" key="1">
    <citation type="submission" date="2015-06" db="UniProtKB">
        <authorList>
            <consortium name="EnsemblPlants"/>
        </authorList>
    </citation>
    <scope>IDENTIFICATION</scope>
</reference>
<name>N1R4U7_AEGTA</name>